<evidence type="ECO:0000259" key="1">
    <source>
        <dbReference type="Pfam" id="PF07238"/>
    </source>
</evidence>
<reference evidence="3" key="1">
    <citation type="submission" date="2016-10" db="EMBL/GenBank/DDBJ databases">
        <authorList>
            <person name="Varghese N."/>
            <person name="Submissions S."/>
        </authorList>
    </citation>
    <scope>NUCLEOTIDE SEQUENCE [LARGE SCALE GENOMIC DNA]</scope>
    <source>
        <strain evidence="3">DSM 123</strain>
    </source>
</reference>
<dbReference type="SUPFAM" id="SSF141371">
    <property type="entry name" value="PilZ domain-like"/>
    <property type="match status" value="1"/>
</dbReference>
<dbReference type="EMBL" id="FODT01000008">
    <property type="protein sequence ID" value="SEP09964.1"/>
    <property type="molecule type" value="Genomic_DNA"/>
</dbReference>
<evidence type="ECO:0000313" key="3">
    <source>
        <dbReference type="Proteomes" id="UP000199615"/>
    </source>
</evidence>
<sequence length="119" mass="13500">MLERRSGLRRRVYYGGRLAFHARTATIDCIVRNLSAEGAQIELGNPAAVSDRVDLSITHQGVSYFGRIVWRRKNSAGLWLDAPRRQGSELPLDLALRIRATERVNAQLRARLAQLRSEF</sequence>
<proteinExistence type="predicted"/>
<evidence type="ECO:0000313" key="2">
    <source>
        <dbReference type="EMBL" id="SEP09964.1"/>
    </source>
</evidence>
<dbReference type="Proteomes" id="UP000199615">
    <property type="component" value="Unassembled WGS sequence"/>
</dbReference>
<feature type="domain" description="PilZ" evidence="1">
    <location>
        <begin position="4"/>
        <end position="77"/>
    </location>
</feature>
<dbReference type="OrthoDB" id="7210926at2"/>
<dbReference type="AlphaFoldDB" id="A0A1H8V409"/>
<dbReference type="GO" id="GO:0035438">
    <property type="term" value="F:cyclic-di-GMP binding"/>
    <property type="evidence" value="ECO:0007669"/>
    <property type="project" value="InterPro"/>
</dbReference>
<organism evidence="2 3">
    <name type="scientific">Rhodopseudomonas pseudopalustris</name>
    <dbReference type="NCBI Taxonomy" id="1513892"/>
    <lineage>
        <taxon>Bacteria</taxon>
        <taxon>Pseudomonadati</taxon>
        <taxon>Pseudomonadota</taxon>
        <taxon>Alphaproteobacteria</taxon>
        <taxon>Hyphomicrobiales</taxon>
        <taxon>Nitrobacteraceae</taxon>
        <taxon>Rhodopseudomonas</taxon>
    </lineage>
</organism>
<name>A0A1H8V409_9BRAD</name>
<dbReference type="RefSeq" id="WP_011503450.1">
    <property type="nucleotide sequence ID" value="NZ_FODT01000008.1"/>
</dbReference>
<accession>A0A1H8V409</accession>
<keyword evidence="3" id="KW-1185">Reference proteome</keyword>
<dbReference type="Pfam" id="PF07238">
    <property type="entry name" value="PilZ"/>
    <property type="match status" value="1"/>
</dbReference>
<protein>
    <submittedName>
        <fullName evidence="2">PilZ domain-containing protein</fullName>
    </submittedName>
</protein>
<gene>
    <name evidence="2" type="ORF">SAMN05444123_10820</name>
</gene>
<dbReference type="InterPro" id="IPR009875">
    <property type="entry name" value="PilZ_domain"/>
</dbReference>